<evidence type="ECO:0000259" key="2">
    <source>
        <dbReference type="PROSITE" id="PS50097"/>
    </source>
</evidence>
<dbReference type="Proteomes" id="UP000504636">
    <property type="component" value="Unplaced"/>
</dbReference>
<sequence length="356" mass="39766">MDTIPDTMDENTVSPTNGTSDLSRLDPNGDVILRIESQHDNATTSFQVSSKVLRLASPYFVRMFGPCFQEGLKLLQGEFPVIDLNEDDAPSMSIVLNRRVTGCHYRGVCDTNVMTAERLAGLAVQCDKYDCVTALTFWFSVWFKSVGSVRELSPEEFGFLLLAALLINDSGKFTEISERALREVTIAFSSRWEQHEILTILPTSIPGVSHIEVSAIAIRADFQTGAITACITRTLRKFEAELQAKCHPCHNTALSPKYCTSETRIAEYFAILRKVELWPTAKPFGVCSVSDIVFRFTCAKADLKHSCAAGTGCPLLTNLDALSRRVDRIFRDTTGLCLHCIRKDDEWDEYQKCVHT</sequence>
<evidence type="ECO:0000313" key="4">
    <source>
        <dbReference type="Proteomes" id="UP000504636"/>
    </source>
</evidence>
<reference evidence="5" key="2">
    <citation type="submission" date="2020-04" db="EMBL/GenBank/DDBJ databases">
        <authorList>
            <consortium name="NCBI Genome Project"/>
        </authorList>
    </citation>
    <scope>NUCLEOTIDE SEQUENCE</scope>
    <source>
        <strain evidence="5">CBS 304.34</strain>
    </source>
</reference>
<evidence type="ECO:0000313" key="5">
    <source>
        <dbReference type="RefSeq" id="XP_033570397.1"/>
    </source>
</evidence>
<dbReference type="InterPro" id="IPR011333">
    <property type="entry name" value="SKP1/BTB/POZ_sf"/>
</dbReference>
<reference evidence="5" key="3">
    <citation type="submission" date="2025-04" db="UniProtKB">
        <authorList>
            <consortium name="RefSeq"/>
        </authorList>
    </citation>
    <scope>IDENTIFICATION</scope>
    <source>
        <strain evidence="5">CBS 304.34</strain>
    </source>
</reference>
<evidence type="ECO:0000256" key="1">
    <source>
        <dbReference type="SAM" id="MobiDB-lite"/>
    </source>
</evidence>
<proteinExistence type="predicted"/>
<dbReference type="Gene3D" id="3.30.710.10">
    <property type="entry name" value="Potassium Channel Kv1.1, Chain A"/>
    <property type="match status" value="1"/>
</dbReference>
<dbReference type="PROSITE" id="PS50097">
    <property type="entry name" value="BTB"/>
    <property type="match status" value="1"/>
</dbReference>
<dbReference type="EMBL" id="MU003718">
    <property type="protein sequence ID" value="KAF2803433.1"/>
    <property type="molecule type" value="Genomic_DNA"/>
</dbReference>
<dbReference type="InterPro" id="IPR000210">
    <property type="entry name" value="BTB/POZ_dom"/>
</dbReference>
<dbReference type="OrthoDB" id="3782706at2759"/>
<feature type="domain" description="BTB" evidence="2">
    <location>
        <begin position="29"/>
        <end position="102"/>
    </location>
</feature>
<dbReference type="RefSeq" id="XP_033570397.1">
    <property type="nucleotide sequence ID" value="XM_033718345.1"/>
</dbReference>
<accession>A0A6A6Y4I8</accession>
<dbReference type="GeneID" id="54459238"/>
<feature type="compositionally biased region" description="Polar residues" evidence="1">
    <location>
        <begin position="10"/>
        <end position="22"/>
    </location>
</feature>
<name>A0A6A6Y4I8_9PEZI</name>
<keyword evidence="4" id="KW-1185">Reference proteome</keyword>
<protein>
    <recommendedName>
        <fullName evidence="2">BTB domain-containing protein</fullName>
    </recommendedName>
</protein>
<reference evidence="3 5" key="1">
    <citation type="journal article" date="2020" name="Stud. Mycol.">
        <title>101 Dothideomycetes genomes: a test case for predicting lifestyles and emergence of pathogens.</title>
        <authorList>
            <person name="Haridas S."/>
            <person name="Albert R."/>
            <person name="Binder M."/>
            <person name="Bloem J."/>
            <person name="Labutti K."/>
            <person name="Salamov A."/>
            <person name="Andreopoulos B."/>
            <person name="Baker S."/>
            <person name="Barry K."/>
            <person name="Bills G."/>
            <person name="Bluhm B."/>
            <person name="Cannon C."/>
            <person name="Castanera R."/>
            <person name="Culley D."/>
            <person name="Daum C."/>
            <person name="Ezra D."/>
            <person name="Gonzalez J."/>
            <person name="Henrissat B."/>
            <person name="Kuo A."/>
            <person name="Liang C."/>
            <person name="Lipzen A."/>
            <person name="Lutzoni F."/>
            <person name="Magnuson J."/>
            <person name="Mondo S."/>
            <person name="Nolan M."/>
            <person name="Ohm R."/>
            <person name="Pangilinan J."/>
            <person name="Park H.-J."/>
            <person name="Ramirez L."/>
            <person name="Alfaro M."/>
            <person name="Sun H."/>
            <person name="Tritt A."/>
            <person name="Yoshinaga Y."/>
            <person name="Zwiers L.-H."/>
            <person name="Turgeon B."/>
            <person name="Goodwin S."/>
            <person name="Spatafora J."/>
            <person name="Crous P."/>
            <person name="Grigoriev I."/>
        </authorList>
    </citation>
    <scope>NUCLEOTIDE SEQUENCE</scope>
    <source>
        <strain evidence="3 5">CBS 304.34</strain>
    </source>
</reference>
<dbReference type="AlphaFoldDB" id="A0A6A6Y4I8"/>
<evidence type="ECO:0000313" key="3">
    <source>
        <dbReference type="EMBL" id="KAF2803433.1"/>
    </source>
</evidence>
<feature type="region of interest" description="Disordered" evidence="1">
    <location>
        <begin position="1"/>
        <end position="25"/>
    </location>
</feature>
<organism evidence="3">
    <name type="scientific">Mytilinidion resinicola</name>
    <dbReference type="NCBI Taxonomy" id="574789"/>
    <lineage>
        <taxon>Eukaryota</taxon>
        <taxon>Fungi</taxon>
        <taxon>Dikarya</taxon>
        <taxon>Ascomycota</taxon>
        <taxon>Pezizomycotina</taxon>
        <taxon>Dothideomycetes</taxon>
        <taxon>Pleosporomycetidae</taxon>
        <taxon>Mytilinidiales</taxon>
        <taxon>Mytilinidiaceae</taxon>
        <taxon>Mytilinidion</taxon>
    </lineage>
</organism>
<gene>
    <name evidence="3 5" type="ORF">BDZ99DRAFT_453758</name>
</gene>